<reference evidence="2 3" key="1">
    <citation type="submission" date="2018-05" db="EMBL/GenBank/DDBJ databases">
        <title>Genomic Encyclopedia of Type Strains, Phase IV (KMG-IV): sequencing the most valuable type-strain genomes for metagenomic binning, comparative biology and taxonomic classification.</title>
        <authorList>
            <person name="Goeker M."/>
        </authorList>
    </citation>
    <scope>NUCLEOTIDE SEQUENCE [LARGE SCALE GENOMIC DNA]</scope>
    <source>
        <strain evidence="2 3">DSM 23606</strain>
    </source>
</reference>
<comment type="caution">
    <text evidence="2">The sequence shown here is derived from an EMBL/GenBank/DDBJ whole genome shotgun (WGS) entry which is preliminary data.</text>
</comment>
<evidence type="ECO:0008006" key="4">
    <source>
        <dbReference type="Google" id="ProtNLM"/>
    </source>
</evidence>
<accession>A0A317MR66</accession>
<protein>
    <recommendedName>
        <fullName evidence="4">Secreted protein</fullName>
    </recommendedName>
</protein>
<feature type="signal peptide" evidence="1">
    <location>
        <begin position="1"/>
        <end position="21"/>
    </location>
</feature>
<dbReference type="EMBL" id="QGTJ01000012">
    <property type="protein sequence ID" value="PWV59097.1"/>
    <property type="molecule type" value="Genomic_DNA"/>
</dbReference>
<feature type="chain" id="PRO_5016263395" description="Secreted protein" evidence="1">
    <location>
        <begin position="22"/>
        <end position="61"/>
    </location>
</feature>
<dbReference type="RefSeq" id="WP_110019923.1">
    <property type="nucleotide sequence ID" value="NZ_QGTJ01000012.1"/>
</dbReference>
<dbReference type="AlphaFoldDB" id="A0A317MR66"/>
<proteinExistence type="predicted"/>
<organism evidence="2 3">
    <name type="scientific">Plasticicumulans acidivorans</name>
    <dbReference type="NCBI Taxonomy" id="886464"/>
    <lineage>
        <taxon>Bacteria</taxon>
        <taxon>Pseudomonadati</taxon>
        <taxon>Pseudomonadota</taxon>
        <taxon>Gammaproteobacteria</taxon>
        <taxon>Candidatus Competibacteraceae</taxon>
        <taxon>Plasticicumulans</taxon>
    </lineage>
</organism>
<evidence type="ECO:0000313" key="2">
    <source>
        <dbReference type="EMBL" id="PWV59097.1"/>
    </source>
</evidence>
<gene>
    <name evidence="2" type="ORF">C7443_11296</name>
</gene>
<keyword evidence="3" id="KW-1185">Reference proteome</keyword>
<evidence type="ECO:0000256" key="1">
    <source>
        <dbReference type="SAM" id="SignalP"/>
    </source>
</evidence>
<sequence>MANTRKWLIILMKRISCLIMAHCWHFVDLHADGSCTAVCKRCGKREQARLLAHHSPRLPMH</sequence>
<evidence type="ECO:0000313" key="3">
    <source>
        <dbReference type="Proteomes" id="UP000246569"/>
    </source>
</evidence>
<keyword evidence="1" id="KW-0732">Signal</keyword>
<name>A0A317MR66_9GAMM</name>
<dbReference type="Proteomes" id="UP000246569">
    <property type="component" value="Unassembled WGS sequence"/>
</dbReference>